<evidence type="ECO:0000313" key="3">
    <source>
        <dbReference type="EMBL" id="QEN07063.1"/>
    </source>
</evidence>
<dbReference type="RefSeq" id="WP_149485145.1">
    <property type="nucleotide sequence ID" value="NZ_CP036150.1"/>
</dbReference>
<evidence type="ECO:0000259" key="2">
    <source>
        <dbReference type="Pfam" id="PF20250"/>
    </source>
</evidence>
<dbReference type="InterPro" id="IPR046866">
    <property type="entry name" value="FapA_N"/>
</dbReference>
<dbReference type="AlphaFoldDB" id="A0A5C1QFX1"/>
<sequence length="552" mass="61460">MSDRISTDERFSLYYRNGYAVLRVYPPSSPENRVFAEEVMNRMKILGIPMVRMIRLEEIIERGDGKIEKLVEWPAGVHLSPSLQLRIGEDRMTAEVFIEPPKSGGGKVTEEQFQHLLEDHKILHGVHKNVIADCIAHERYNEWIEIAQGTAPIHGRGGKVKYFFSRAPGKPFRELPFGRIDLKELNFIQYKEAGDVLAELEEPVKPRDGRDVTGETVSASAAGEGETLIAGNLTEIRDGKIYALESGNVRLEKNAVVLEPVVTVDNVDYQTGNLVFQGSVIVKGHVADGFSIKASGDIQIGKSVGRVTLETGRNLLLQSGINGDKEGHLEVQGDLYTRFIESSFVHVKGSAFVSGALLNSTVKIGGGLMLEGGRCEIVGGLTVAKGWVKCRKIGSLYEAKTNVVVGVKPEELDVFFKILKDIEKLREEQDNLDKLVRHYTKLCSSSEATELNFRQKEQAEAQVMMMTRKIQDKSKDLQIMRKELTPSEESFVLAEDMIYMGTKISFGLLDFTPVQRGASKTILQARDGKIRETGYNPAQIPEEIKRLLPGKN</sequence>
<dbReference type="EMBL" id="CP036150">
    <property type="protein sequence ID" value="QEN07063.1"/>
    <property type="molecule type" value="Genomic_DNA"/>
</dbReference>
<dbReference type="Pfam" id="PF20250">
    <property type="entry name" value="FapA_N"/>
    <property type="match status" value="1"/>
</dbReference>
<proteinExistence type="predicted"/>
<dbReference type="PANTHER" id="PTHR38032">
    <property type="entry name" value="POLYMERASE-RELATED"/>
    <property type="match status" value="1"/>
</dbReference>
<evidence type="ECO:0000256" key="1">
    <source>
        <dbReference type="SAM" id="Coils"/>
    </source>
</evidence>
<gene>
    <name evidence="3" type="ORF">EXM22_03330</name>
</gene>
<dbReference type="Pfam" id="PF03961">
    <property type="entry name" value="FapA"/>
    <property type="match status" value="1"/>
</dbReference>
<dbReference type="PANTHER" id="PTHR38032:SF1">
    <property type="entry name" value="RNA-BINDING PROTEIN KHPB N-TERMINAL DOMAIN-CONTAINING PROTEIN"/>
    <property type="match status" value="1"/>
</dbReference>
<protein>
    <submittedName>
        <fullName evidence="3">DUF342 domain-containing protein</fullName>
    </submittedName>
</protein>
<keyword evidence="1" id="KW-0175">Coiled coil</keyword>
<organism evidence="3 4">
    <name type="scientific">Oceanispirochaeta crateris</name>
    <dbReference type="NCBI Taxonomy" id="2518645"/>
    <lineage>
        <taxon>Bacteria</taxon>
        <taxon>Pseudomonadati</taxon>
        <taxon>Spirochaetota</taxon>
        <taxon>Spirochaetia</taxon>
        <taxon>Spirochaetales</taxon>
        <taxon>Spirochaetaceae</taxon>
        <taxon>Oceanispirochaeta</taxon>
    </lineage>
</organism>
<dbReference type="KEGG" id="ock:EXM22_03330"/>
<name>A0A5C1QFX1_9SPIO</name>
<accession>A0A5C1QFX1</accession>
<feature type="coiled-coil region" evidence="1">
    <location>
        <begin position="422"/>
        <end position="476"/>
    </location>
</feature>
<reference evidence="3 4" key="1">
    <citation type="submission" date="2019-02" db="EMBL/GenBank/DDBJ databases">
        <title>Complete Genome Sequence and Methylome Analysis of free living Spirochaetas.</title>
        <authorList>
            <person name="Fomenkov A."/>
            <person name="Dubinina G."/>
            <person name="Leshcheva N."/>
            <person name="Mikheeva N."/>
            <person name="Grabovich M."/>
            <person name="Vincze T."/>
            <person name="Roberts R.J."/>
        </authorList>
    </citation>
    <scope>NUCLEOTIDE SEQUENCE [LARGE SCALE GENOMIC DNA]</scope>
    <source>
        <strain evidence="3 4">K2</strain>
    </source>
</reference>
<keyword evidence="4" id="KW-1185">Reference proteome</keyword>
<dbReference type="InterPro" id="IPR046865">
    <property type="entry name" value="FapA_b_solenoid"/>
</dbReference>
<dbReference type="OrthoDB" id="9816426at2"/>
<dbReference type="InterPro" id="IPR005646">
    <property type="entry name" value="FapA"/>
</dbReference>
<evidence type="ECO:0000313" key="4">
    <source>
        <dbReference type="Proteomes" id="UP000324209"/>
    </source>
</evidence>
<dbReference type="Proteomes" id="UP000324209">
    <property type="component" value="Chromosome"/>
</dbReference>
<feature type="domain" description="Flagellar Assembly Protein A N-terminal region" evidence="2">
    <location>
        <begin position="84"/>
        <end position="254"/>
    </location>
</feature>